<dbReference type="Proteomes" id="UP001501302">
    <property type="component" value="Unassembled WGS sequence"/>
</dbReference>
<dbReference type="EMBL" id="BAABJJ010000034">
    <property type="protein sequence ID" value="GAA4949076.1"/>
    <property type="molecule type" value="Genomic_DNA"/>
</dbReference>
<dbReference type="PANTHER" id="PTHR42732:SF1">
    <property type="entry name" value="BETA-MANNOSIDASE"/>
    <property type="match status" value="1"/>
</dbReference>
<proteinExistence type="inferred from homology"/>
<dbReference type="InterPro" id="IPR013783">
    <property type="entry name" value="Ig-like_fold"/>
</dbReference>
<evidence type="ECO:0000259" key="6">
    <source>
        <dbReference type="Pfam" id="PF02836"/>
    </source>
</evidence>
<dbReference type="InterPro" id="IPR032311">
    <property type="entry name" value="DUF4982"/>
</dbReference>
<dbReference type="SUPFAM" id="SSF49303">
    <property type="entry name" value="beta-Galactosidase/glucuronidase domain"/>
    <property type="match status" value="1"/>
</dbReference>
<comment type="similarity">
    <text evidence="1">Belongs to the glycosyl hydrolase 2 family.</text>
</comment>
<feature type="domain" description="DUF4982" evidence="8">
    <location>
        <begin position="695"/>
        <end position="753"/>
    </location>
</feature>
<dbReference type="PROSITE" id="PS00608">
    <property type="entry name" value="GLYCOSYL_HYDROL_F2_2"/>
    <property type="match status" value="1"/>
</dbReference>
<dbReference type="Pfam" id="PF02837">
    <property type="entry name" value="Glyco_hydro_2_N"/>
    <property type="match status" value="1"/>
</dbReference>
<evidence type="ECO:0000259" key="5">
    <source>
        <dbReference type="Pfam" id="PF00703"/>
    </source>
</evidence>
<dbReference type="PRINTS" id="PR00132">
    <property type="entry name" value="GLHYDRLASE2"/>
</dbReference>
<evidence type="ECO:0000256" key="3">
    <source>
        <dbReference type="ARBA" id="ARBA00023295"/>
    </source>
</evidence>
<gene>
    <name evidence="10" type="primary">galB_2</name>
    <name evidence="10" type="ORF">GCM10023314_22970</name>
</gene>
<dbReference type="Gene3D" id="2.60.40.10">
    <property type="entry name" value="Immunoglobulins"/>
    <property type="match status" value="3"/>
</dbReference>
<feature type="domain" description="Glycoside hydrolase family 2 immunoglobulin-like beta-sandwich" evidence="5">
    <location>
        <begin position="223"/>
        <end position="325"/>
    </location>
</feature>
<feature type="domain" description="Glycosyl hydrolases family 2 sugar binding" evidence="7">
    <location>
        <begin position="119"/>
        <end position="212"/>
    </location>
</feature>
<keyword evidence="4" id="KW-0732">Signal</keyword>
<evidence type="ECO:0000313" key="10">
    <source>
        <dbReference type="EMBL" id="GAA4949076.1"/>
    </source>
</evidence>
<dbReference type="Pfam" id="PF18565">
    <property type="entry name" value="Glyco_hydro2_C5"/>
    <property type="match status" value="1"/>
</dbReference>
<dbReference type="SUPFAM" id="SSF51445">
    <property type="entry name" value="(Trans)glycosidases"/>
    <property type="match status" value="1"/>
</dbReference>
<dbReference type="InterPro" id="IPR036156">
    <property type="entry name" value="Beta-gal/glucu_dom_sf"/>
</dbReference>
<organism evidence="10 11">
    <name type="scientific">Algibacter agarivorans</name>
    <dbReference type="NCBI Taxonomy" id="1109741"/>
    <lineage>
        <taxon>Bacteria</taxon>
        <taxon>Pseudomonadati</taxon>
        <taxon>Bacteroidota</taxon>
        <taxon>Flavobacteriia</taxon>
        <taxon>Flavobacteriales</taxon>
        <taxon>Flavobacteriaceae</taxon>
        <taxon>Algibacter</taxon>
    </lineage>
</organism>
<dbReference type="InterPro" id="IPR017853">
    <property type="entry name" value="GH"/>
</dbReference>
<dbReference type="InterPro" id="IPR006101">
    <property type="entry name" value="Glyco_hydro_2"/>
</dbReference>
<dbReference type="Pfam" id="PF02836">
    <property type="entry name" value="Glyco_hydro_2_C"/>
    <property type="match status" value="1"/>
</dbReference>
<dbReference type="InterPro" id="IPR006102">
    <property type="entry name" value="Ig-like_GH2"/>
</dbReference>
<keyword evidence="2" id="KW-0378">Hydrolase</keyword>
<evidence type="ECO:0000256" key="2">
    <source>
        <dbReference type="ARBA" id="ARBA00022801"/>
    </source>
</evidence>
<evidence type="ECO:0000256" key="4">
    <source>
        <dbReference type="SAM" id="SignalP"/>
    </source>
</evidence>
<keyword evidence="11" id="KW-1185">Reference proteome</keyword>
<evidence type="ECO:0000259" key="8">
    <source>
        <dbReference type="Pfam" id="PF16355"/>
    </source>
</evidence>
<name>A0ABP9GS20_9FLAO</name>
<keyword evidence="3" id="KW-0326">Glycosidase</keyword>
<reference evidence="11" key="1">
    <citation type="journal article" date="2019" name="Int. J. Syst. Evol. Microbiol.">
        <title>The Global Catalogue of Microorganisms (GCM) 10K type strain sequencing project: providing services to taxonomists for standard genome sequencing and annotation.</title>
        <authorList>
            <consortium name="The Broad Institute Genomics Platform"/>
            <consortium name="The Broad Institute Genome Sequencing Center for Infectious Disease"/>
            <person name="Wu L."/>
            <person name="Ma J."/>
        </authorList>
    </citation>
    <scope>NUCLEOTIDE SEQUENCE [LARGE SCALE GENOMIC DNA]</scope>
    <source>
        <strain evidence="11">JCM 18285</strain>
    </source>
</reference>
<dbReference type="SUPFAM" id="SSF49785">
    <property type="entry name" value="Galactose-binding domain-like"/>
    <property type="match status" value="1"/>
</dbReference>
<dbReference type="InterPro" id="IPR006103">
    <property type="entry name" value="Glyco_hydro_2_cat"/>
</dbReference>
<evidence type="ECO:0000259" key="9">
    <source>
        <dbReference type="Pfam" id="PF18565"/>
    </source>
</evidence>
<dbReference type="InterPro" id="IPR006104">
    <property type="entry name" value="Glyco_hydro_2_N"/>
</dbReference>
<dbReference type="PANTHER" id="PTHR42732">
    <property type="entry name" value="BETA-GALACTOSIDASE"/>
    <property type="match status" value="1"/>
</dbReference>
<protein>
    <submittedName>
        <fullName evidence="10">Beta-galactosidase GalB</fullName>
    </submittedName>
</protein>
<evidence type="ECO:0000259" key="7">
    <source>
        <dbReference type="Pfam" id="PF02837"/>
    </source>
</evidence>
<dbReference type="Gene3D" id="2.60.120.260">
    <property type="entry name" value="Galactose-binding domain-like"/>
    <property type="match status" value="1"/>
</dbReference>
<dbReference type="InterPro" id="IPR023232">
    <property type="entry name" value="Glyco_hydro_2_AS"/>
</dbReference>
<evidence type="ECO:0000256" key="1">
    <source>
        <dbReference type="ARBA" id="ARBA00007401"/>
    </source>
</evidence>
<accession>A0ABP9GS20</accession>
<dbReference type="Gene3D" id="3.20.20.80">
    <property type="entry name" value="Glycosidases"/>
    <property type="match status" value="1"/>
</dbReference>
<feature type="domain" description="Glycoside hydrolase family 2" evidence="9">
    <location>
        <begin position="767"/>
        <end position="868"/>
    </location>
</feature>
<dbReference type="InterPro" id="IPR008979">
    <property type="entry name" value="Galactose-bd-like_sf"/>
</dbReference>
<feature type="chain" id="PRO_5047123837" evidence="4">
    <location>
        <begin position="22"/>
        <end position="873"/>
    </location>
</feature>
<dbReference type="RefSeq" id="WP_345192234.1">
    <property type="nucleotide sequence ID" value="NZ_BAABJJ010000034.1"/>
</dbReference>
<evidence type="ECO:0000313" key="11">
    <source>
        <dbReference type="Proteomes" id="UP001501302"/>
    </source>
</evidence>
<dbReference type="Pfam" id="PF16355">
    <property type="entry name" value="DUF4982"/>
    <property type="match status" value="1"/>
</dbReference>
<feature type="domain" description="Glycoside hydrolase family 2 catalytic" evidence="6">
    <location>
        <begin position="332"/>
        <end position="512"/>
    </location>
</feature>
<comment type="caution">
    <text evidence="10">The sequence shown here is derived from an EMBL/GenBank/DDBJ whole genome shotgun (WGS) entry which is preliminary data.</text>
</comment>
<dbReference type="InterPro" id="IPR051913">
    <property type="entry name" value="GH2_Domain-Containing"/>
</dbReference>
<dbReference type="InterPro" id="IPR040605">
    <property type="entry name" value="Glyco_hydro2_dom5"/>
</dbReference>
<sequence length="873" mass="98937">MNRLNTIIVLALILNFSCANQQELKFDRTNNFNSDWKFKLGDIENAENLDFKDEGWSNLHLPHDWSIEQGFTPPLAVKADLDTNAETSANNNNLPSGISAVRVNEFRKTASSTGFVPGGVGWYRKSFSLNETDKGKHISIEFDGVYTRSEVWINGHFLGFRPNGYISFDYDLTPYLHFDKENIIAVRVDHSNYVDSRWYTGSGIYRNVRLVKRNAIHVPTWGVTITTSEINKNEATVSLNIDLKSTLNQEETIKVKTQILSPDGRLVGQSSEELTIKDESKINSEIVLKNPQLWDLETPNIYTAKIQIISNDIGLDEVSETFGIRTAEFTANKGFLLNGKQVKIKGVNLHHDAGAVGAAVPVDVWRRRLLKLKSIGCNAVRTAHNPYAPEFLDLCDELGLLVDAEFFDEWNKEKDKHTTELGSNDAPESFTDGYASYFNEWAKQDLQDCIRRDKNHPSIIMWSIGNEIEWTFPYYTQAYKKVNGNVKYYEHIPNYDYEVNKAAFESVKPEVDSLAVIANLLSKWTKEMDTTRAVTVGSVLPVIANVSGYADAVDVLGFNYRAPEYDGAHKEYPDLKILGSENNGTWEEWKAIDDRDFVAGIFTWTGIAYMGESGPFPRKGLNLSFFDFACFKMPRGHFYECLWKDDPKVYIGTAPRSVSEYKYDKDKGFTLEMRTNWLRRWTWYDIEDSWNYKQGEDIVVQGYANCDESELFLNGTSLGKQKVKDNKGHVIKWLVPFQAGELKIVGYNNGKKVDEYSLKTAGKLAQINIESDKKEMNPNHSDVAHIEVTLLDENGIRIPNEDTDVQFEIKGNGNLIAVDNGWEYSVQHPKANHIKTHNGRALGIVQSTYNKGSIKISAKSGSLISNEISIQVK</sequence>
<feature type="signal peptide" evidence="4">
    <location>
        <begin position="1"/>
        <end position="21"/>
    </location>
</feature>
<dbReference type="Pfam" id="PF00703">
    <property type="entry name" value="Glyco_hydro_2"/>
    <property type="match status" value="1"/>
</dbReference>